<feature type="repeat" description="WD" evidence="3">
    <location>
        <begin position="342"/>
        <end position="383"/>
    </location>
</feature>
<dbReference type="Proteomes" id="UP000789739">
    <property type="component" value="Unassembled WGS sequence"/>
</dbReference>
<feature type="region of interest" description="Disordered" evidence="4">
    <location>
        <begin position="212"/>
        <end position="286"/>
    </location>
</feature>
<dbReference type="InterPro" id="IPR040324">
    <property type="entry name" value="WDR44/Dgr2"/>
</dbReference>
<evidence type="ECO:0000313" key="5">
    <source>
        <dbReference type="EMBL" id="CAG8525276.1"/>
    </source>
</evidence>
<dbReference type="InterPro" id="IPR015943">
    <property type="entry name" value="WD40/YVTN_repeat-like_dom_sf"/>
</dbReference>
<organism evidence="5 6">
    <name type="scientific">Paraglomus brasilianum</name>
    <dbReference type="NCBI Taxonomy" id="144538"/>
    <lineage>
        <taxon>Eukaryota</taxon>
        <taxon>Fungi</taxon>
        <taxon>Fungi incertae sedis</taxon>
        <taxon>Mucoromycota</taxon>
        <taxon>Glomeromycotina</taxon>
        <taxon>Glomeromycetes</taxon>
        <taxon>Paraglomerales</taxon>
        <taxon>Paraglomeraceae</taxon>
        <taxon>Paraglomus</taxon>
    </lineage>
</organism>
<feature type="repeat" description="WD" evidence="3">
    <location>
        <begin position="415"/>
        <end position="455"/>
    </location>
</feature>
<proteinExistence type="predicted"/>
<dbReference type="PRINTS" id="PR00320">
    <property type="entry name" value="GPROTEINBRPT"/>
</dbReference>
<name>A0A9N9FCF6_9GLOM</name>
<dbReference type="AlphaFoldDB" id="A0A9N9FCF6"/>
<feature type="repeat" description="WD" evidence="3">
    <location>
        <begin position="643"/>
        <end position="672"/>
    </location>
</feature>
<dbReference type="PANTHER" id="PTHR14221">
    <property type="entry name" value="WD REPEAT DOMAIN 44"/>
    <property type="match status" value="1"/>
</dbReference>
<dbReference type="SUPFAM" id="SSF50978">
    <property type="entry name" value="WD40 repeat-like"/>
    <property type="match status" value="1"/>
</dbReference>
<keyword evidence="6" id="KW-1185">Reference proteome</keyword>
<reference evidence="5" key="1">
    <citation type="submission" date="2021-06" db="EMBL/GenBank/DDBJ databases">
        <authorList>
            <person name="Kallberg Y."/>
            <person name="Tangrot J."/>
            <person name="Rosling A."/>
        </authorList>
    </citation>
    <scope>NUCLEOTIDE SEQUENCE</scope>
    <source>
        <strain evidence="5">BR232B</strain>
    </source>
</reference>
<sequence length="858" mass="95333">MSSKHWNMNVSDNDSDSFVDAEDTFYDSNGRPLNLRFSAVQLSSAARHKLLASLPKEEDTKRIIPEISVTDTSIDNGEQELSGLSDGPDYSLSESGSLSEDDQTAKADVSSRIDKDNASLASGKAIYNTRAYDFDAYSFAYILAVSLLGANDNHPSQTLSETDNYEEDLDVTVYVKDLDTGKQVLAADVEAELKKSNSGKIDPLSFHILKRTGSDTEMGSPREDDAKRGNGNLNGLSKGIDDDYNEHDKKDKEKNSKHNRPKSFLTRLKKRSSNHEKIEEDTEDNFLTGNTAPVYSDVQSYDGQAQPRYIKVRTRFKTKKDFNRLFLAQELFNPNTQSSKFGSNKTGAIWIMKFSKDGKFLATGGQDAVVRVWAVISSDEEREHFAEGSGTSIYEGKSGAKLGAPVFRDKPMYEYHGHTADVLDLSWSKNNFLLSSSMDKTVRLWHITRSECLCCFQHTDFVTAIAFHPKIQNFPNSDPLVPKYPPILILIDGSMHEYSTHRNTQDDRFFLSGSLDCKLRLWNIPDKKVAYWNELDSQLITAVGFSLDGRISVAGSFTGLCLFYETEGLKYNTQIHVKSSRGRNSKGKKITGIEAMPGTSPGQDKLLISSNDSRVRLYNMRDKSLECKYKGLENTCSQIRATFSDDGRYIICGSEDRNVYIWNTDQSGMHTSKSSGGGFLLKKDKVSYEYFEAHSSIVTVSIFAPTRTKRLIAQCSDPIFARTQDRTEEDSSGLPTYPDGNIIVCADYSGSIKVFRNDCAYYANQDTDNVSIKSNRSWNSTMNNLIAFGTQAARRQSDASSVFSAGSRSTRGAGSVNDEKAAGQQVKCLCGSTDFNAFLRGSPVLVCVGCGKSRDVHV</sequence>
<dbReference type="PROSITE" id="PS50294">
    <property type="entry name" value="WD_REPEATS_REGION"/>
    <property type="match status" value="2"/>
</dbReference>
<evidence type="ECO:0000256" key="4">
    <source>
        <dbReference type="SAM" id="MobiDB-lite"/>
    </source>
</evidence>
<evidence type="ECO:0000313" key="6">
    <source>
        <dbReference type="Proteomes" id="UP000789739"/>
    </source>
</evidence>
<feature type="compositionally biased region" description="Basic residues" evidence="4">
    <location>
        <begin position="257"/>
        <end position="272"/>
    </location>
</feature>
<dbReference type="InterPro" id="IPR001680">
    <property type="entry name" value="WD40_rpt"/>
</dbReference>
<dbReference type="PROSITE" id="PS50082">
    <property type="entry name" value="WD_REPEATS_2"/>
    <property type="match status" value="3"/>
</dbReference>
<evidence type="ECO:0000256" key="1">
    <source>
        <dbReference type="ARBA" id="ARBA00022574"/>
    </source>
</evidence>
<evidence type="ECO:0000256" key="3">
    <source>
        <dbReference type="PROSITE-ProRule" id="PRU00221"/>
    </source>
</evidence>
<keyword evidence="2" id="KW-0677">Repeat</keyword>
<evidence type="ECO:0000256" key="2">
    <source>
        <dbReference type="ARBA" id="ARBA00022737"/>
    </source>
</evidence>
<feature type="compositionally biased region" description="Basic and acidic residues" evidence="4">
    <location>
        <begin position="246"/>
        <end position="256"/>
    </location>
</feature>
<protein>
    <submittedName>
        <fullName evidence="5">700_t:CDS:1</fullName>
    </submittedName>
</protein>
<gene>
    <name evidence="5" type="ORF">PBRASI_LOCUS3837</name>
</gene>
<dbReference type="Pfam" id="PF00400">
    <property type="entry name" value="WD40"/>
    <property type="match status" value="4"/>
</dbReference>
<comment type="caution">
    <text evidence="5">The sequence shown here is derived from an EMBL/GenBank/DDBJ whole genome shotgun (WGS) entry which is preliminary data.</text>
</comment>
<keyword evidence="1 3" id="KW-0853">WD repeat</keyword>
<dbReference type="EMBL" id="CAJVPI010000363">
    <property type="protein sequence ID" value="CAG8525276.1"/>
    <property type="molecule type" value="Genomic_DNA"/>
</dbReference>
<accession>A0A9N9FCF6</accession>
<dbReference type="InterPro" id="IPR020472">
    <property type="entry name" value="WD40_PAC1"/>
</dbReference>
<dbReference type="PANTHER" id="PTHR14221:SF0">
    <property type="entry name" value="WD REPEAT-CONTAINING PROTEIN 44"/>
    <property type="match status" value="1"/>
</dbReference>
<dbReference type="InterPro" id="IPR036322">
    <property type="entry name" value="WD40_repeat_dom_sf"/>
</dbReference>
<dbReference type="SMART" id="SM00320">
    <property type="entry name" value="WD40"/>
    <property type="match status" value="7"/>
</dbReference>
<dbReference type="Gene3D" id="2.130.10.10">
    <property type="entry name" value="YVTN repeat-like/Quinoprotein amine dehydrogenase"/>
    <property type="match status" value="1"/>
</dbReference>
<feature type="region of interest" description="Disordered" evidence="4">
    <location>
        <begin position="63"/>
        <end position="110"/>
    </location>
</feature>
<dbReference type="OrthoDB" id="1932312at2759"/>